<sequence length="349" mass="37303">MSSRADRRLPLKSLLALSLGLTLIVFLPASFAGQTNGKVNDSDIEMETRDGQTQKTVDSTNTDNAPALPGNRTQSKYSYVWVPVSQFSGCDADLSTGGAAWDCAPHPESCEAGTGNRLAGRGDALEMNDAVESPVEGVTQRGTRIDNESGESTDLGVRCALPGTAEYEEAPPVVITVTQEDFARMPVKALEAHAGPAEGWLPVNMVNVLYAESGPQELSVELLDTPVAIRATPVSYHWDLGDGNTITTSNPGKPYPSETISASYTQEGWYDITLTTTFSGQFSVAGGEWQDIDGTIEISSDPVPVYSKSLESRLVNGDVPVDEDEDPWIPARTADTEGPSDPHATHRTI</sequence>
<dbReference type="HOGENOM" id="CLU_793815_0_0_11"/>
<keyword evidence="4" id="KW-1185">Reference proteome</keyword>
<feature type="region of interest" description="Disordered" evidence="1">
    <location>
        <begin position="317"/>
        <end position="349"/>
    </location>
</feature>
<dbReference type="KEGG" id="bfa:Bfae_12060"/>
<dbReference type="CDD" id="cd00146">
    <property type="entry name" value="PKD"/>
    <property type="match status" value="1"/>
</dbReference>
<dbReference type="SUPFAM" id="SSF49299">
    <property type="entry name" value="PKD domain"/>
    <property type="match status" value="1"/>
</dbReference>
<feature type="region of interest" description="Disordered" evidence="1">
    <location>
        <begin position="48"/>
        <end position="72"/>
    </location>
</feature>
<dbReference type="PROSITE" id="PS50093">
    <property type="entry name" value="PKD"/>
    <property type="match status" value="1"/>
</dbReference>
<feature type="compositionally biased region" description="Polar residues" evidence="1">
    <location>
        <begin position="53"/>
        <end position="64"/>
    </location>
</feature>
<dbReference type="GO" id="GO:0005975">
    <property type="term" value="P:carbohydrate metabolic process"/>
    <property type="evidence" value="ECO:0007669"/>
    <property type="project" value="UniProtKB-ARBA"/>
</dbReference>
<evidence type="ECO:0000256" key="1">
    <source>
        <dbReference type="SAM" id="MobiDB-lite"/>
    </source>
</evidence>
<dbReference type="InterPro" id="IPR013783">
    <property type="entry name" value="Ig-like_fold"/>
</dbReference>
<dbReference type="STRING" id="446465.Bfae_12060"/>
<dbReference type="EMBL" id="CP001643">
    <property type="protein sequence ID" value="ACU85050.1"/>
    <property type="molecule type" value="Genomic_DNA"/>
</dbReference>
<dbReference type="InterPro" id="IPR035986">
    <property type="entry name" value="PKD_dom_sf"/>
</dbReference>
<dbReference type="OrthoDB" id="5192284at2"/>
<dbReference type="Gene3D" id="2.60.40.10">
    <property type="entry name" value="Immunoglobulins"/>
    <property type="match status" value="1"/>
</dbReference>
<organism evidence="3 4">
    <name type="scientific">Brachybacterium faecium (strain ATCC 43885 / DSM 4810 / JCM 11609 / LMG 19847 / NBRC 14762 / NCIMB 9860 / 6-10)</name>
    <dbReference type="NCBI Taxonomy" id="446465"/>
    <lineage>
        <taxon>Bacteria</taxon>
        <taxon>Bacillati</taxon>
        <taxon>Actinomycetota</taxon>
        <taxon>Actinomycetes</taxon>
        <taxon>Micrococcales</taxon>
        <taxon>Dermabacteraceae</taxon>
        <taxon>Brachybacterium</taxon>
    </lineage>
</organism>
<evidence type="ECO:0000259" key="2">
    <source>
        <dbReference type="PROSITE" id="PS50093"/>
    </source>
</evidence>
<evidence type="ECO:0000313" key="3">
    <source>
        <dbReference type="EMBL" id="ACU85050.1"/>
    </source>
</evidence>
<evidence type="ECO:0000313" key="4">
    <source>
        <dbReference type="Proteomes" id="UP000001919"/>
    </source>
</evidence>
<dbReference type="InterPro" id="IPR000601">
    <property type="entry name" value="PKD_dom"/>
</dbReference>
<proteinExistence type="predicted"/>
<protein>
    <recommendedName>
        <fullName evidence="2">PKD domain-containing protein</fullName>
    </recommendedName>
</protein>
<dbReference type="AlphaFoldDB" id="C7MBU3"/>
<dbReference type="Pfam" id="PF00801">
    <property type="entry name" value="PKD"/>
    <property type="match status" value="1"/>
</dbReference>
<dbReference type="PATRIC" id="fig|446465.5.peg.1207"/>
<accession>C7MBU3</accession>
<reference evidence="3 4" key="1">
    <citation type="journal article" date="2009" name="Stand. Genomic Sci.">
        <title>Complete genome sequence of Brachybacterium faecium type strain (Schefferle 6-10).</title>
        <authorList>
            <person name="Lapidus A."/>
            <person name="Pukall R."/>
            <person name="Labuttii K."/>
            <person name="Copeland A."/>
            <person name="Del Rio T.G."/>
            <person name="Nolan M."/>
            <person name="Chen F."/>
            <person name="Lucas S."/>
            <person name="Tice H."/>
            <person name="Cheng J.F."/>
            <person name="Bruce D."/>
            <person name="Goodwin L."/>
            <person name="Pitluck S."/>
            <person name="Rohde M."/>
            <person name="Goker M."/>
            <person name="Pati A."/>
            <person name="Ivanova N."/>
            <person name="Mavrommatis K."/>
            <person name="Chen A."/>
            <person name="Palaniappan K."/>
            <person name="D'haeseleer P."/>
            <person name="Chain P."/>
            <person name="Bristow J."/>
            <person name="Eisen J.A."/>
            <person name="Markowitz V."/>
            <person name="Hugenholtz P."/>
            <person name="Kyrpides N.C."/>
            <person name="Klenk H.P."/>
        </authorList>
    </citation>
    <scope>NUCLEOTIDE SEQUENCE [LARGE SCALE GENOMIC DNA]</scope>
    <source>
        <strain evidence="4">ATCC 43885 / DSM 4810 / JCM 11609 / LMG 19847 / NBRC 14762 / NCIMB 9860 / 6-10</strain>
    </source>
</reference>
<gene>
    <name evidence="3" type="ordered locus">Bfae_12060</name>
</gene>
<dbReference type="eggNOG" id="ENOG5032ZQT">
    <property type="taxonomic scope" value="Bacteria"/>
</dbReference>
<feature type="domain" description="PKD" evidence="2">
    <location>
        <begin position="232"/>
        <end position="277"/>
    </location>
</feature>
<dbReference type="Proteomes" id="UP000001919">
    <property type="component" value="Chromosome"/>
</dbReference>
<name>C7MBU3_BRAFD</name>